<dbReference type="RefSeq" id="WP_145343870.1">
    <property type="nucleotide sequence ID" value="NZ_CP036261.1"/>
</dbReference>
<dbReference type="PANTHER" id="PTHR46656">
    <property type="entry name" value="PUTATIVE-RELATED"/>
    <property type="match status" value="1"/>
</dbReference>
<organism evidence="1 2">
    <name type="scientific">Rosistilla ulvae</name>
    <dbReference type="NCBI Taxonomy" id="1930277"/>
    <lineage>
        <taxon>Bacteria</taxon>
        <taxon>Pseudomonadati</taxon>
        <taxon>Planctomycetota</taxon>
        <taxon>Planctomycetia</taxon>
        <taxon>Pirellulales</taxon>
        <taxon>Pirellulaceae</taxon>
        <taxon>Rosistilla</taxon>
    </lineage>
</organism>
<reference evidence="1 2" key="1">
    <citation type="submission" date="2019-02" db="EMBL/GenBank/DDBJ databases">
        <title>Deep-cultivation of Planctomycetes and their phenomic and genomic characterization uncovers novel biology.</title>
        <authorList>
            <person name="Wiegand S."/>
            <person name="Jogler M."/>
            <person name="Boedeker C."/>
            <person name="Pinto D."/>
            <person name="Vollmers J."/>
            <person name="Rivas-Marin E."/>
            <person name="Kohn T."/>
            <person name="Peeters S.H."/>
            <person name="Heuer A."/>
            <person name="Rast P."/>
            <person name="Oberbeckmann S."/>
            <person name="Bunk B."/>
            <person name="Jeske O."/>
            <person name="Meyerdierks A."/>
            <person name="Storesund J.E."/>
            <person name="Kallscheuer N."/>
            <person name="Luecker S."/>
            <person name="Lage O.M."/>
            <person name="Pohl T."/>
            <person name="Merkel B.J."/>
            <person name="Hornburger P."/>
            <person name="Mueller R.-W."/>
            <person name="Bruemmer F."/>
            <person name="Labrenz M."/>
            <person name="Spormann A.M."/>
            <person name="Op den Camp H."/>
            <person name="Overmann J."/>
            <person name="Amann R."/>
            <person name="Jetten M.S.M."/>
            <person name="Mascher T."/>
            <person name="Medema M.H."/>
            <person name="Devos D.P."/>
            <person name="Kaster A.-K."/>
            <person name="Ovreas L."/>
            <person name="Rohde M."/>
            <person name="Galperin M.Y."/>
            <person name="Jogler C."/>
        </authorList>
    </citation>
    <scope>NUCLEOTIDE SEQUENCE [LARGE SCALE GENOMIC DNA]</scope>
    <source>
        <strain evidence="1 2">EC9</strain>
    </source>
</reference>
<name>A0A517LXX7_9BACT</name>
<evidence type="ECO:0000313" key="1">
    <source>
        <dbReference type="EMBL" id="QDS87481.1"/>
    </source>
</evidence>
<dbReference type="GO" id="GO:0016740">
    <property type="term" value="F:transferase activity"/>
    <property type="evidence" value="ECO:0007669"/>
    <property type="project" value="UniProtKB-KW"/>
</dbReference>
<keyword evidence="1" id="KW-0808">Transferase</keyword>
<keyword evidence="2" id="KW-1185">Reference proteome</keyword>
<dbReference type="PANTHER" id="PTHR46656:SF3">
    <property type="entry name" value="PUTATIVE-RELATED"/>
    <property type="match status" value="1"/>
</dbReference>
<accession>A0A517LXX7</accession>
<dbReference type="SUPFAM" id="SSF53756">
    <property type="entry name" value="UDP-Glycosyltransferase/glycogen phosphorylase"/>
    <property type="match status" value="1"/>
</dbReference>
<dbReference type="OrthoDB" id="239791at2"/>
<evidence type="ECO:0000313" key="2">
    <source>
        <dbReference type="Proteomes" id="UP000319557"/>
    </source>
</evidence>
<dbReference type="AlphaFoldDB" id="A0A517LXX7"/>
<dbReference type="Gene3D" id="3.40.50.2000">
    <property type="entry name" value="Glycogen Phosphorylase B"/>
    <property type="match status" value="1"/>
</dbReference>
<sequence length="323" mass="36610">METGKRPVRIVARQNGVGLDRDVQLLQSTLPPGTLVENYSVRSLASIADRFKSLCCSPAPGSLPLNVLVERVPWAWVKNQGQSVLLPNQERFPKRLLHRLRDIDIVLCKSRHAEEIFSRHAKQARFIGFTSLDRRLPEVAPDYGKFFHLAGSSTLKGTQMLLELWSQNPQWPTLTIVQHPRHAPETVPANVALFKEYLTDAVLQRMQNEHGIHLCPSRSEGWGHYIVEAMSCAAVVVTTDAPPMNELVDESRGFLVPWNHSQPRHLGTDFFVDPAELQRVINEILATETASLEERGQAARGWFETNEVEFETRARELFLELLQ</sequence>
<protein>
    <submittedName>
        <fullName evidence="1">Glycosyl transferases group 1</fullName>
    </submittedName>
</protein>
<gene>
    <name evidence="1" type="ORF">EC9_16600</name>
</gene>
<dbReference type="EMBL" id="CP036261">
    <property type="protein sequence ID" value="QDS87481.1"/>
    <property type="molecule type" value="Genomic_DNA"/>
</dbReference>
<dbReference type="Pfam" id="PF13692">
    <property type="entry name" value="Glyco_trans_1_4"/>
    <property type="match status" value="1"/>
</dbReference>
<dbReference type="Proteomes" id="UP000319557">
    <property type="component" value="Chromosome"/>
</dbReference>
<dbReference type="KEGG" id="ruv:EC9_16600"/>
<proteinExistence type="predicted"/>